<dbReference type="Gene3D" id="2.120.10.30">
    <property type="entry name" value="TolB, C-terminal domain"/>
    <property type="match status" value="1"/>
</dbReference>
<dbReference type="SUPFAM" id="SSF69304">
    <property type="entry name" value="Tricorn protease N-terminal domain"/>
    <property type="match status" value="1"/>
</dbReference>
<gene>
    <name evidence="1" type="ORF">HKN21_16225</name>
</gene>
<dbReference type="AlphaFoldDB" id="A0A7Y2EE38"/>
<accession>A0A7Y2EE38</accession>
<evidence type="ECO:0000313" key="1">
    <source>
        <dbReference type="EMBL" id="NNF08310.1"/>
    </source>
</evidence>
<protein>
    <recommendedName>
        <fullName evidence="3">S9 family peptidase</fullName>
    </recommendedName>
</protein>
<evidence type="ECO:0000313" key="2">
    <source>
        <dbReference type="Proteomes" id="UP000547674"/>
    </source>
</evidence>
<dbReference type="EMBL" id="JABDJR010000651">
    <property type="protein sequence ID" value="NNF08310.1"/>
    <property type="molecule type" value="Genomic_DNA"/>
</dbReference>
<dbReference type="Proteomes" id="UP000547674">
    <property type="component" value="Unassembled WGS sequence"/>
</dbReference>
<feature type="non-terminal residue" evidence="1">
    <location>
        <position position="1"/>
    </location>
</feature>
<reference evidence="1 2" key="1">
    <citation type="submission" date="2020-03" db="EMBL/GenBank/DDBJ databases">
        <title>Metabolic flexibility allows generalist bacteria to become dominant in a frequently disturbed ecosystem.</title>
        <authorList>
            <person name="Chen Y.-J."/>
            <person name="Leung P.M."/>
            <person name="Bay S.K."/>
            <person name="Hugenholtz P."/>
            <person name="Kessler A.J."/>
            <person name="Shelley G."/>
            <person name="Waite D.W."/>
            <person name="Cook P.L."/>
            <person name="Greening C."/>
        </authorList>
    </citation>
    <scope>NUCLEOTIDE SEQUENCE [LARGE SCALE GENOMIC DNA]</scope>
    <source>
        <strain evidence="1">SS_bin_28</strain>
    </source>
</reference>
<comment type="caution">
    <text evidence="1">The sequence shown here is derived from an EMBL/GenBank/DDBJ whole genome shotgun (WGS) entry which is preliminary data.</text>
</comment>
<name>A0A7Y2EE38_UNCEI</name>
<proteinExistence type="predicted"/>
<evidence type="ECO:0008006" key="3">
    <source>
        <dbReference type="Google" id="ProtNLM"/>
    </source>
</evidence>
<organism evidence="1 2">
    <name type="scientific">Eiseniibacteriota bacterium</name>
    <dbReference type="NCBI Taxonomy" id="2212470"/>
    <lineage>
        <taxon>Bacteria</taxon>
        <taxon>Candidatus Eiseniibacteriota</taxon>
    </lineage>
</organism>
<dbReference type="InterPro" id="IPR011042">
    <property type="entry name" value="6-blade_b-propeller_TolB-like"/>
</dbReference>
<sequence>LIFLRDGVLLGVPYELGETQVTGRPFPIAAAQGTNESVEMIDASPGGTVAYLTRASSIERRQIVSIDSTGTVTPITQGTGSIWLLHDFDPDGRKIFLSTSSPSGVNSLGIYDRLGNFWTYREGTILRSTWDKFQEDLIVATLGQRGQSRLEGISLDDNGETRSILPDSLAQNSIPIAVSDDSQHLVLIRSNDPFSPGDLWAVSLYELEKREVLAREVSHADVTSDFKWIVYSSRETGNSEVYVQSLEDTERKFRISEAGGNHPQWIPDSFTVLYTDNNSNLMSVTIETEPEFRTVSSSARYSLQNKNLVDLPFLVDPQTSNLYFIQRQPEADTGEQVQMILNLSQDLEKRDAEAGR</sequence>